<feature type="domain" description="Ubiquitin-like protease family profile" evidence="7">
    <location>
        <begin position="321"/>
        <end position="486"/>
    </location>
</feature>
<dbReference type="GO" id="GO:0080090">
    <property type="term" value="P:regulation of primary metabolic process"/>
    <property type="evidence" value="ECO:0007669"/>
    <property type="project" value="UniProtKB-ARBA"/>
</dbReference>
<feature type="compositionally biased region" description="Low complexity" evidence="6">
    <location>
        <begin position="1"/>
        <end position="15"/>
    </location>
</feature>
<dbReference type="SUPFAM" id="SSF54001">
    <property type="entry name" value="Cysteine proteinases"/>
    <property type="match status" value="1"/>
</dbReference>
<feature type="region of interest" description="Disordered" evidence="6">
    <location>
        <begin position="67"/>
        <end position="169"/>
    </location>
</feature>
<dbReference type="MEROPS" id="C48.A19"/>
<name>A0A058ZBW5_FONAL</name>
<dbReference type="Pfam" id="PF02902">
    <property type="entry name" value="Peptidase_C48"/>
    <property type="match status" value="1"/>
</dbReference>
<dbReference type="InterPro" id="IPR038765">
    <property type="entry name" value="Papain-like_cys_pep_sf"/>
</dbReference>
<dbReference type="Gene3D" id="3.40.395.10">
    <property type="entry name" value="Adenoviral Proteinase, Chain A"/>
    <property type="match status" value="1"/>
</dbReference>
<evidence type="ECO:0000313" key="9">
    <source>
        <dbReference type="Proteomes" id="UP000030693"/>
    </source>
</evidence>
<sequence>MSSPASAGPSSPPGGAAEGREEGQVVRSAPTGSAGPAKDLASSSLTTGSPVPELLGRWSRIIGLIADDPQNAAPPPSRLQSLRHLRTAKATRASPRSRHIVQMAPSSGAAHRPPPKHAPVETGTAFSFPATSDMPEGAATSAKAPVIKSEPASADKPAPPSNGRAPGPAAMIKISDDLFMSTDATQLSAEDVGYRHEDHRPSSHRLWNYLPRLDSLMPRIYGLLKSPSARFVQLQDQLVAREAEAEQEIRDFEQQLREREQRQREAERLAELERQQREAAAQQKLRRPLPKVVRLNAEQSSDVHRRVWTRQGGVLASRFNVDITRQDVLTLKGTSWLNDEVINFYGQLIMERAGNAQAHGLPSVHWFSTFFYSTLAKDGYARVRRWTRRVDIFSKDLLLVPVHLGMHWCMAAVHFPDRRIIYMDSLGARNDECLDLLLMYLDQESRDKKGTPFDVTDWETECLSAIPRQKNGYDCGVFACSFAECLSRGIGFDGRFNFTQADIPAVRERMAYEIAHCRLLEG</sequence>
<evidence type="ECO:0000256" key="3">
    <source>
        <dbReference type="ARBA" id="ARBA00022801"/>
    </source>
</evidence>
<feature type="region of interest" description="Disordered" evidence="6">
    <location>
        <begin position="1"/>
        <end position="52"/>
    </location>
</feature>
<evidence type="ECO:0000256" key="5">
    <source>
        <dbReference type="SAM" id="Coils"/>
    </source>
</evidence>
<keyword evidence="5" id="KW-0175">Coiled coil</keyword>
<evidence type="ECO:0000256" key="4">
    <source>
        <dbReference type="ARBA" id="ARBA00022807"/>
    </source>
</evidence>
<comment type="similarity">
    <text evidence="1">Belongs to the peptidase C48 family.</text>
</comment>
<dbReference type="GO" id="GO:0060255">
    <property type="term" value="P:regulation of macromolecule metabolic process"/>
    <property type="evidence" value="ECO:0007669"/>
    <property type="project" value="UniProtKB-ARBA"/>
</dbReference>
<dbReference type="GO" id="GO:0016926">
    <property type="term" value="P:protein desumoylation"/>
    <property type="evidence" value="ECO:0007669"/>
    <property type="project" value="TreeGrafter"/>
</dbReference>
<accession>A0A058ZBW5</accession>
<evidence type="ECO:0000259" key="7">
    <source>
        <dbReference type="PROSITE" id="PS50600"/>
    </source>
</evidence>
<dbReference type="AlphaFoldDB" id="A0A058ZBW5"/>
<feature type="coiled-coil region" evidence="5">
    <location>
        <begin position="235"/>
        <end position="283"/>
    </location>
</feature>
<proteinExistence type="inferred from homology"/>
<dbReference type="RefSeq" id="XP_009494544.1">
    <property type="nucleotide sequence ID" value="XM_009496269.1"/>
</dbReference>
<evidence type="ECO:0000256" key="6">
    <source>
        <dbReference type="SAM" id="MobiDB-lite"/>
    </source>
</evidence>
<evidence type="ECO:0000313" key="8">
    <source>
        <dbReference type="EMBL" id="KCV71421.1"/>
    </source>
</evidence>
<reference evidence="8" key="1">
    <citation type="submission" date="2013-04" db="EMBL/GenBank/DDBJ databases">
        <title>The Genome Sequence of Fonticula alba ATCC 38817.</title>
        <authorList>
            <consortium name="The Broad Institute Genomics Platform"/>
            <person name="Russ C."/>
            <person name="Cuomo C."/>
            <person name="Burger G."/>
            <person name="Gray M.W."/>
            <person name="Holland P.W.H."/>
            <person name="King N."/>
            <person name="Lang F.B.F."/>
            <person name="Roger A.J."/>
            <person name="Ruiz-Trillo I."/>
            <person name="Brown M."/>
            <person name="Walker B."/>
            <person name="Young S."/>
            <person name="Zeng Q."/>
            <person name="Gargeya S."/>
            <person name="Fitzgerald M."/>
            <person name="Haas B."/>
            <person name="Abouelleil A."/>
            <person name="Allen A.W."/>
            <person name="Alvarado L."/>
            <person name="Arachchi H.M."/>
            <person name="Berlin A.M."/>
            <person name="Chapman S.B."/>
            <person name="Gainer-Dewar J."/>
            <person name="Goldberg J."/>
            <person name="Griggs A."/>
            <person name="Gujja S."/>
            <person name="Hansen M."/>
            <person name="Howarth C."/>
            <person name="Imamovic A."/>
            <person name="Ireland A."/>
            <person name="Larimer J."/>
            <person name="McCowan C."/>
            <person name="Murphy C."/>
            <person name="Pearson M."/>
            <person name="Poon T.W."/>
            <person name="Priest M."/>
            <person name="Roberts A."/>
            <person name="Saif S."/>
            <person name="Shea T."/>
            <person name="Sisk P."/>
            <person name="Sykes S."/>
            <person name="Wortman J."/>
            <person name="Nusbaum C."/>
            <person name="Birren B."/>
        </authorList>
    </citation>
    <scope>NUCLEOTIDE SEQUENCE [LARGE SCALE GENOMIC DNA]</scope>
    <source>
        <strain evidence="8">ATCC 38817</strain>
    </source>
</reference>
<dbReference type="Proteomes" id="UP000030693">
    <property type="component" value="Unassembled WGS sequence"/>
</dbReference>
<keyword evidence="9" id="KW-1185">Reference proteome</keyword>
<keyword evidence="4" id="KW-0788">Thiol protease</keyword>
<dbReference type="GO" id="GO:0006508">
    <property type="term" value="P:proteolysis"/>
    <property type="evidence" value="ECO:0007669"/>
    <property type="project" value="UniProtKB-KW"/>
</dbReference>
<keyword evidence="2 8" id="KW-0645">Protease</keyword>
<dbReference type="PROSITE" id="PS50600">
    <property type="entry name" value="ULP_PROTEASE"/>
    <property type="match status" value="1"/>
</dbReference>
<organism evidence="8">
    <name type="scientific">Fonticula alba</name>
    <name type="common">Slime mold</name>
    <dbReference type="NCBI Taxonomy" id="691883"/>
    <lineage>
        <taxon>Eukaryota</taxon>
        <taxon>Rotosphaerida</taxon>
        <taxon>Fonticulaceae</taxon>
        <taxon>Fonticula</taxon>
    </lineage>
</organism>
<evidence type="ECO:0000256" key="2">
    <source>
        <dbReference type="ARBA" id="ARBA00022670"/>
    </source>
</evidence>
<gene>
    <name evidence="8" type="ORF">H696_02368</name>
</gene>
<dbReference type="GeneID" id="20527093"/>
<protein>
    <submittedName>
        <fullName evidence="8">Sentrin-specific protease 1</fullName>
    </submittedName>
</protein>
<dbReference type="PANTHER" id="PTHR12606">
    <property type="entry name" value="SENTRIN/SUMO-SPECIFIC PROTEASE"/>
    <property type="match status" value="1"/>
</dbReference>
<dbReference type="InterPro" id="IPR003653">
    <property type="entry name" value="Peptidase_C48_C"/>
</dbReference>
<dbReference type="FunFam" id="3.40.395.10:FF:000001">
    <property type="entry name" value="Sentrin-specific protease 1"/>
    <property type="match status" value="1"/>
</dbReference>
<dbReference type="STRING" id="691883.A0A058ZBW5"/>
<dbReference type="PANTHER" id="PTHR12606:SF141">
    <property type="entry name" value="GH15225P-RELATED"/>
    <property type="match status" value="1"/>
</dbReference>
<keyword evidence="3" id="KW-0378">Hydrolase</keyword>
<dbReference type="eggNOG" id="KOG0778">
    <property type="taxonomic scope" value="Eukaryota"/>
</dbReference>
<dbReference type="GO" id="GO:0005634">
    <property type="term" value="C:nucleus"/>
    <property type="evidence" value="ECO:0007669"/>
    <property type="project" value="TreeGrafter"/>
</dbReference>
<dbReference type="GO" id="GO:0016929">
    <property type="term" value="F:deSUMOylase activity"/>
    <property type="evidence" value="ECO:0007669"/>
    <property type="project" value="TreeGrafter"/>
</dbReference>
<dbReference type="OrthoDB" id="1939479at2759"/>
<feature type="compositionally biased region" description="Basic residues" evidence="6">
    <location>
        <begin position="81"/>
        <end position="99"/>
    </location>
</feature>
<dbReference type="CDD" id="cd22249">
    <property type="entry name" value="UDM1_RNF168_RNF169-like"/>
    <property type="match status" value="1"/>
</dbReference>
<dbReference type="EMBL" id="KB932203">
    <property type="protein sequence ID" value="KCV71421.1"/>
    <property type="molecule type" value="Genomic_DNA"/>
</dbReference>
<evidence type="ECO:0000256" key="1">
    <source>
        <dbReference type="ARBA" id="ARBA00005234"/>
    </source>
</evidence>